<name>A0AAE8MXW8_9PEZI</name>
<dbReference type="SUPFAM" id="SSF48403">
    <property type="entry name" value="Ankyrin repeat"/>
    <property type="match status" value="1"/>
</dbReference>
<evidence type="ECO:0000256" key="4">
    <source>
        <dbReference type="ARBA" id="ARBA00022737"/>
    </source>
</evidence>
<keyword evidence="3" id="KW-0812">Transmembrane</keyword>
<dbReference type="EMBL" id="ONZQ02000004">
    <property type="protein sequence ID" value="SPO01182.1"/>
    <property type="molecule type" value="Genomic_DNA"/>
</dbReference>
<accession>A0AAE8MXW8</accession>
<dbReference type="GO" id="GO:0015031">
    <property type="term" value="P:protein transport"/>
    <property type="evidence" value="ECO:0007669"/>
    <property type="project" value="UniProtKB-KW"/>
</dbReference>
<sequence length="811" mass="84924">MAPPDFPSSKLTLSYPLFACDFDPLDANRLLVGGGGGPGRSGVGNKITVLNTTSPSELTTSGELDLGRDEDSVSCLAVSQQKRGKATTLVYAGVNSSPADLMAGKNEHLRVLALESTKARSTAGTSVPAAVVTEVSRSALFAATDPEEYQRLLRVGPPSASGTQLGIAASGLGKDYQIALFEASAAAGVAPKSRGRLELDRQADDVDVVQTGDETYQVAYCHAYELHVMDVGKGGVPTGEPRLIFATPTDHGTGAPKPVFRAIRYLTPTFLLAVSNLPGRKGAVLQAFRLSSKEGEETRLATSTRLPRNVAQATALAVRNLSPPATRGGKIARAQFVIAVAGHDSSISLYTLEQRDASGVDVLVDLLPVATLRDVHPLQITGLAFSNFAPPDKGAAAAAAGQFTARPQAVKLVSVSMGNTVVVHVVPLKKFIDRSVPLRKNGPPRPVRYVVAAEGRRPSSKPLVVALTIIVLVLALAGQVVLEATGSGRPVLGVRRYWNPYGTLRTPEDPFVNKVFEEVPLREGAGAVVVEEDGGARVGAEAGEEGKGWGEVGEEVFGGVAFDTVGGEDQRKGTEAAGGKKDELIDPSLRIRRAIHANDALLTRRILKSHPHLLHNPDTSPAGLSNSNLHLAALLGHTDVARVLLSLSHESPCPALNESHQTALMLAASAGSVDTVLLLAENDPSCVPRRDSRGRDAVMGAAQGGHDTVVQILLTWDPEGAAAAAARADADGNTALHFASSNGNLLVLRTLLAAGADPDRRNVWDWTAISYSATVAAEVYLKGLVAETQRKKAALREGKRGVRVVEGGGGG</sequence>
<evidence type="ECO:0000256" key="7">
    <source>
        <dbReference type="ARBA" id="ARBA00022927"/>
    </source>
</evidence>
<dbReference type="PANTHER" id="PTHR23284:SF0">
    <property type="entry name" value="PROLACTIN REGULATORY ELEMENT-BINDING PROTEIN"/>
    <property type="match status" value="1"/>
</dbReference>
<evidence type="ECO:0000256" key="10">
    <source>
        <dbReference type="PROSITE-ProRule" id="PRU00023"/>
    </source>
</evidence>
<dbReference type="InterPro" id="IPR002110">
    <property type="entry name" value="Ankyrin_rpt"/>
</dbReference>
<gene>
    <name evidence="12" type="ORF">DNG_03929</name>
</gene>
<dbReference type="GO" id="GO:0005789">
    <property type="term" value="C:endoplasmic reticulum membrane"/>
    <property type="evidence" value="ECO:0007669"/>
    <property type="project" value="UniProtKB-SubCell"/>
</dbReference>
<dbReference type="PROSITE" id="PS50088">
    <property type="entry name" value="ANK_REPEAT"/>
    <property type="match status" value="1"/>
</dbReference>
<evidence type="ECO:0000256" key="1">
    <source>
        <dbReference type="ARBA" id="ARBA00022448"/>
    </source>
</evidence>
<dbReference type="GO" id="GO:0005085">
    <property type="term" value="F:guanyl-nucleotide exchange factor activity"/>
    <property type="evidence" value="ECO:0007669"/>
    <property type="project" value="InterPro"/>
</dbReference>
<keyword evidence="2 11" id="KW-0853">WD repeat</keyword>
<dbReference type="Pfam" id="PF12796">
    <property type="entry name" value="Ank_2"/>
    <property type="match status" value="2"/>
</dbReference>
<evidence type="ECO:0000256" key="11">
    <source>
        <dbReference type="RuleBase" id="RU369019"/>
    </source>
</evidence>
<dbReference type="Proteomes" id="UP001187682">
    <property type="component" value="Unassembled WGS sequence"/>
</dbReference>
<keyword evidence="4 11" id="KW-0677">Repeat</keyword>
<organism evidence="12 13">
    <name type="scientific">Cephalotrichum gorgonifer</name>
    <dbReference type="NCBI Taxonomy" id="2041049"/>
    <lineage>
        <taxon>Eukaryota</taxon>
        <taxon>Fungi</taxon>
        <taxon>Dikarya</taxon>
        <taxon>Ascomycota</taxon>
        <taxon>Pezizomycotina</taxon>
        <taxon>Sordariomycetes</taxon>
        <taxon>Hypocreomycetidae</taxon>
        <taxon>Microascales</taxon>
        <taxon>Microascaceae</taxon>
        <taxon>Cephalotrichum</taxon>
    </lineage>
</organism>
<keyword evidence="5 11" id="KW-0256">Endoplasmic reticulum</keyword>
<dbReference type="GO" id="GO:0000139">
    <property type="term" value="C:Golgi membrane"/>
    <property type="evidence" value="ECO:0007669"/>
    <property type="project" value="UniProtKB-SubCell"/>
</dbReference>
<dbReference type="AlphaFoldDB" id="A0AAE8MXW8"/>
<evidence type="ECO:0000256" key="8">
    <source>
        <dbReference type="ARBA" id="ARBA00022989"/>
    </source>
</evidence>
<reference evidence="12" key="1">
    <citation type="submission" date="2018-03" db="EMBL/GenBank/DDBJ databases">
        <authorList>
            <person name="Guldener U."/>
        </authorList>
    </citation>
    <scope>NUCLEOTIDE SEQUENCE</scope>
</reference>
<keyword evidence="1 11" id="KW-0813">Transport</keyword>
<dbReference type="GO" id="GO:0006888">
    <property type="term" value="P:endoplasmic reticulum to Golgi vesicle-mediated transport"/>
    <property type="evidence" value="ECO:0007669"/>
    <property type="project" value="UniProtKB-UniRule"/>
</dbReference>
<evidence type="ECO:0000256" key="3">
    <source>
        <dbReference type="ARBA" id="ARBA00022692"/>
    </source>
</evidence>
<keyword evidence="13" id="KW-1185">Reference proteome</keyword>
<comment type="subcellular location">
    <subcellularLocation>
        <location evidence="11">Endoplasmic reticulum membrane</location>
        <topology evidence="11">Single-pass type II membrane protein</topology>
    </subcellularLocation>
    <subcellularLocation>
        <location evidence="11">Golgi apparatus membrane</location>
        <topology evidence="11">Single-pass type II membrane protein</topology>
    </subcellularLocation>
</comment>
<dbReference type="SMART" id="SM00248">
    <property type="entry name" value="ANK"/>
    <property type="match status" value="3"/>
</dbReference>
<keyword evidence="6" id="KW-0931">ER-Golgi transport</keyword>
<comment type="caution">
    <text evidence="12">The sequence shown here is derived from an EMBL/GenBank/DDBJ whole genome shotgun (WGS) entry which is preliminary data.</text>
</comment>
<keyword evidence="10" id="KW-0040">ANK repeat</keyword>
<dbReference type="InterPro" id="IPR036770">
    <property type="entry name" value="Ankyrin_rpt-contain_sf"/>
</dbReference>
<feature type="repeat" description="ANK" evidence="10">
    <location>
        <begin position="731"/>
        <end position="763"/>
    </location>
</feature>
<keyword evidence="9" id="KW-0472">Membrane</keyword>
<evidence type="ECO:0000256" key="9">
    <source>
        <dbReference type="ARBA" id="ARBA00023136"/>
    </source>
</evidence>
<evidence type="ECO:0000256" key="2">
    <source>
        <dbReference type="ARBA" id="ARBA00022574"/>
    </source>
</evidence>
<dbReference type="Gene3D" id="1.25.40.20">
    <property type="entry name" value="Ankyrin repeat-containing domain"/>
    <property type="match status" value="1"/>
</dbReference>
<evidence type="ECO:0000256" key="6">
    <source>
        <dbReference type="ARBA" id="ARBA00022892"/>
    </source>
</evidence>
<dbReference type="PANTHER" id="PTHR23284">
    <property type="entry name" value="PROLACTIN REGULATORY ELEMENT BINDING PROTEIN"/>
    <property type="match status" value="1"/>
</dbReference>
<proteinExistence type="inferred from homology"/>
<dbReference type="GO" id="GO:0003400">
    <property type="term" value="P:regulation of COPII vesicle coating"/>
    <property type="evidence" value="ECO:0007669"/>
    <property type="project" value="UniProtKB-UniRule"/>
</dbReference>
<dbReference type="InterPro" id="IPR015943">
    <property type="entry name" value="WD40/YVTN_repeat-like_dom_sf"/>
</dbReference>
<keyword evidence="7 11" id="KW-0653">Protein transport</keyword>
<dbReference type="InterPro" id="IPR045260">
    <property type="entry name" value="Sec12-like"/>
</dbReference>
<evidence type="ECO:0000313" key="12">
    <source>
        <dbReference type="EMBL" id="SPO01182.1"/>
    </source>
</evidence>
<evidence type="ECO:0000256" key="5">
    <source>
        <dbReference type="ARBA" id="ARBA00022824"/>
    </source>
</evidence>
<keyword evidence="8" id="KW-1133">Transmembrane helix</keyword>
<comment type="similarity">
    <text evidence="11">Belongs to the WD repeat SEC12 family.</text>
</comment>
<dbReference type="PROSITE" id="PS50297">
    <property type="entry name" value="ANK_REP_REGION"/>
    <property type="match status" value="1"/>
</dbReference>
<protein>
    <recommendedName>
        <fullName evidence="11">Guanine nucleotide-exchange factor SEC12</fullName>
    </recommendedName>
</protein>
<dbReference type="Gene3D" id="2.130.10.10">
    <property type="entry name" value="YVTN repeat-like/Quinoprotein amine dehydrogenase"/>
    <property type="match status" value="1"/>
</dbReference>
<comment type="function">
    <text evidence="11">Guanine nucleotide-exchange factor (GEF) required for the formation or budding of transport vesicles from the ER.</text>
</comment>
<evidence type="ECO:0000313" key="13">
    <source>
        <dbReference type="Proteomes" id="UP001187682"/>
    </source>
</evidence>